<accession>A0ACD1E7X7</accession>
<name>A0ACD1E7X7_9MICO</name>
<reference evidence="1" key="1">
    <citation type="submission" date="2021-06" db="EMBL/GenBank/DDBJ databases">
        <authorList>
            <person name="Ellington A.J."/>
            <person name="Bryan N.C."/>
            <person name="Christner B.C."/>
            <person name="Reisch C.R."/>
        </authorList>
    </citation>
    <scope>NUCLEOTIDE SEQUENCE</scope>
    <source>
        <strain evidence="1">L6-1</strain>
    </source>
</reference>
<evidence type="ECO:0000313" key="1">
    <source>
        <dbReference type="EMBL" id="QWS34965.1"/>
    </source>
</evidence>
<sequence>MTHAHDDGAFRGLRWTALRTEQAEHAVTTGAAAAYRPAVGPWAAVAADEQAAWDDLRSLAATVEVERSTRSVPDGWRLLRRDEYLLMVDDSAVPVGDVAGVQVLDERHLDAIRGLADEVGAPMFSAGAFALGTFAGVLDGDRLVSLAGTRGSTRTTREVVAVATVPDRQGEGLASRTVDALRASIRATGRTPWLQVLPENVRAVRVYERLGLRVHHRTTVDRLEAV</sequence>
<keyword evidence="1" id="KW-0012">Acyltransferase</keyword>
<keyword evidence="1" id="KW-0808">Transferase</keyword>
<organism evidence="1 2">
    <name type="scientific">Curtobacterium aetherium</name>
    <dbReference type="NCBI Taxonomy" id="2841594"/>
    <lineage>
        <taxon>Bacteria</taxon>
        <taxon>Bacillati</taxon>
        <taxon>Actinomycetota</taxon>
        <taxon>Actinomycetes</taxon>
        <taxon>Micrococcales</taxon>
        <taxon>Microbacteriaceae</taxon>
        <taxon>Curtobacterium</taxon>
    </lineage>
</organism>
<protein>
    <submittedName>
        <fullName evidence="1">GNAT family N-acetyltransferase</fullName>
        <ecNumber evidence="1">2.3.1.-</ecNumber>
    </submittedName>
</protein>
<keyword evidence="2" id="KW-1185">Reference proteome</keyword>
<proteinExistence type="predicted"/>
<dbReference type="Proteomes" id="UP000681794">
    <property type="component" value="Chromosome"/>
</dbReference>
<evidence type="ECO:0000313" key="2">
    <source>
        <dbReference type="Proteomes" id="UP000681794"/>
    </source>
</evidence>
<gene>
    <name evidence="1" type="ORF">KM842_07545</name>
</gene>
<dbReference type="EC" id="2.3.1.-" evidence="1"/>
<dbReference type="EMBL" id="CP076544">
    <property type="protein sequence ID" value="QWS34965.1"/>
    <property type="molecule type" value="Genomic_DNA"/>
</dbReference>